<evidence type="ECO:0000313" key="3">
    <source>
        <dbReference type="Proteomes" id="UP001596037"/>
    </source>
</evidence>
<feature type="signal peptide" evidence="1">
    <location>
        <begin position="1"/>
        <end position="24"/>
    </location>
</feature>
<protein>
    <submittedName>
        <fullName evidence="2">DUF4331 domain-containing protein</fullName>
    </submittedName>
</protein>
<evidence type="ECO:0000256" key="1">
    <source>
        <dbReference type="SAM" id="SignalP"/>
    </source>
</evidence>
<proteinExistence type="predicted"/>
<gene>
    <name evidence="2" type="ORF">ACFPOE_04765</name>
</gene>
<dbReference type="Proteomes" id="UP001596037">
    <property type="component" value="Unassembled WGS sequence"/>
</dbReference>
<comment type="caution">
    <text evidence="2">The sequence shown here is derived from an EMBL/GenBank/DDBJ whole genome shotgun (WGS) entry which is preliminary data.</text>
</comment>
<keyword evidence="1" id="KW-0732">Signal</keyword>
<dbReference type="Pfam" id="PF14224">
    <property type="entry name" value="DUF4331"/>
    <property type="match status" value="1"/>
</dbReference>
<name>A0ABW0NCE3_9BURK</name>
<organism evidence="2 3">
    <name type="scientific">Caenimonas terrae</name>
    <dbReference type="NCBI Taxonomy" id="696074"/>
    <lineage>
        <taxon>Bacteria</taxon>
        <taxon>Pseudomonadati</taxon>
        <taxon>Pseudomonadota</taxon>
        <taxon>Betaproteobacteria</taxon>
        <taxon>Burkholderiales</taxon>
        <taxon>Comamonadaceae</taxon>
        <taxon>Caenimonas</taxon>
    </lineage>
</organism>
<sequence>MRASRLNLAVLAIAAACGTTASLASSHREGPYIASQPKVDGTDLYMFRSYEPGRQDFVTILANYIPFQDPQGGPNFNQFDPNALYEIHIDNNGDGVEDITFQFQFKNSSKSTALNVGGKPVKIPLIASGPISGINPASLNVRETYTVNVVRGSRRGGARSAGTNAAGGSAVFDKPVDNIGEKSFPGGYAAYANQHIYSLAIPGCSTPGKVFVGQRKEPFYIAVGKIFDLFNLNPLGPESGGNNNDLEGKNVSTLALELPIGCITAAGEPVIGAFTTASVRQARVVNGAPATGLGNASREGGAWAQVSRLGMPLVNEVVIGLEDKDKFNASRPKDDAAKFADYVTNPVLPALVESLFPSAKAPTNFPRTDLLTVFLKGIAGVNQPKSVVPAEMLRLNTTTAATAAAAQNPLGVAGGDLAGFPNGRRPADDVVDLSLRVAMGALCVLTGPTDSLQVGCKPSDAPAGGLPLTDGVRKTAANFGQSFPYLTAPLPGNSNPAAAGGTAFP</sequence>
<accession>A0ABW0NCE3</accession>
<evidence type="ECO:0000313" key="2">
    <source>
        <dbReference type="EMBL" id="MFC5496838.1"/>
    </source>
</evidence>
<dbReference type="EMBL" id="JBHSMF010000003">
    <property type="protein sequence ID" value="MFC5496838.1"/>
    <property type="molecule type" value="Genomic_DNA"/>
</dbReference>
<dbReference type="PROSITE" id="PS51257">
    <property type="entry name" value="PROKAR_LIPOPROTEIN"/>
    <property type="match status" value="1"/>
</dbReference>
<feature type="chain" id="PRO_5046713942" evidence="1">
    <location>
        <begin position="25"/>
        <end position="505"/>
    </location>
</feature>
<dbReference type="RefSeq" id="WP_376848871.1">
    <property type="nucleotide sequence ID" value="NZ_JBHSMF010000003.1"/>
</dbReference>
<dbReference type="InterPro" id="IPR025566">
    <property type="entry name" value="DUF4331"/>
</dbReference>
<reference evidence="3" key="1">
    <citation type="journal article" date="2019" name="Int. J. Syst. Evol. Microbiol.">
        <title>The Global Catalogue of Microorganisms (GCM) 10K type strain sequencing project: providing services to taxonomists for standard genome sequencing and annotation.</title>
        <authorList>
            <consortium name="The Broad Institute Genomics Platform"/>
            <consortium name="The Broad Institute Genome Sequencing Center for Infectious Disease"/>
            <person name="Wu L."/>
            <person name="Ma J."/>
        </authorList>
    </citation>
    <scope>NUCLEOTIDE SEQUENCE [LARGE SCALE GENOMIC DNA]</scope>
    <source>
        <strain evidence="3">CCUG 57401</strain>
    </source>
</reference>
<keyword evidence="3" id="KW-1185">Reference proteome</keyword>